<dbReference type="PANTHER" id="PTHR45967:SF20">
    <property type="entry name" value="G-BOX-BINDING FACTOR 1"/>
    <property type="match status" value="1"/>
</dbReference>
<feature type="compositionally biased region" description="Basic and acidic residues" evidence="7">
    <location>
        <begin position="239"/>
        <end position="258"/>
    </location>
</feature>
<keyword evidence="3" id="KW-0805">Transcription regulation</keyword>
<dbReference type="Proteomes" id="UP000306102">
    <property type="component" value="Unassembled WGS sequence"/>
</dbReference>
<feature type="compositionally biased region" description="Polar residues" evidence="7">
    <location>
        <begin position="195"/>
        <end position="205"/>
    </location>
</feature>
<evidence type="ECO:0000313" key="9">
    <source>
        <dbReference type="EMBL" id="THF95019.1"/>
    </source>
</evidence>
<dbReference type="Pfam" id="PF07777">
    <property type="entry name" value="MFMR"/>
    <property type="match status" value="1"/>
</dbReference>
<dbReference type="AlphaFoldDB" id="A0A4S4CYQ7"/>
<feature type="region of interest" description="Disordered" evidence="7">
    <location>
        <begin position="195"/>
        <end position="266"/>
    </location>
</feature>
<dbReference type="GO" id="GO:0003700">
    <property type="term" value="F:DNA-binding transcription factor activity"/>
    <property type="evidence" value="ECO:0007669"/>
    <property type="project" value="InterPro"/>
</dbReference>
<dbReference type="InterPro" id="IPR046347">
    <property type="entry name" value="bZIP_sf"/>
</dbReference>
<feature type="region of interest" description="Disordered" evidence="7">
    <location>
        <begin position="334"/>
        <end position="371"/>
    </location>
</feature>
<gene>
    <name evidence="9" type="ORF">TEA_010872</name>
</gene>
<dbReference type="SMART" id="SM00338">
    <property type="entry name" value="BRLZ"/>
    <property type="match status" value="1"/>
</dbReference>
<proteinExistence type="inferred from homology"/>
<dbReference type="GO" id="GO:0005634">
    <property type="term" value="C:nucleus"/>
    <property type="evidence" value="ECO:0007669"/>
    <property type="project" value="UniProtKB-SubCell"/>
</dbReference>
<dbReference type="InterPro" id="IPR004827">
    <property type="entry name" value="bZIP"/>
</dbReference>
<dbReference type="PROSITE" id="PS50217">
    <property type="entry name" value="BZIP"/>
    <property type="match status" value="1"/>
</dbReference>
<dbReference type="Pfam" id="PF00170">
    <property type="entry name" value="bZIP_1"/>
    <property type="match status" value="1"/>
</dbReference>
<keyword evidence="5" id="KW-0804">Transcription</keyword>
<protein>
    <recommendedName>
        <fullName evidence="8">BZIP domain-containing protein</fullName>
    </recommendedName>
</protein>
<evidence type="ECO:0000256" key="7">
    <source>
        <dbReference type="SAM" id="MobiDB-lite"/>
    </source>
</evidence>
<organism evidence="9 10">
    <name type="scientific">Camellia sinensis var. sinensis</name>
    <name type="common">China tea</name>
    <dbReference type="NCBI Taxonomy" id="542762"/>
    <lineage>
        <taxon>Eukaryota</taxon>
        <taxon>Viridiplantae</taxon>
        <taxon>Streptophyta</taxon>
        <taxon>Embryophyta</taxon>
        <taxon>Tracheophyta</taxon>
        <taxon>Spermatophyta</taxon>
        <taxon>Magnoliopsida</taxon>
        <taxon>eudicotyledons</taxon>
        <taxon>Gunneridae</taxon>
        <taxon>Pentapetalae</taxon>
        <taxon>asterids</taxon>
        <taxon>Ericales</taxon>
        <taxon>Theaceae</taxon>
        <taxon>Camellia</taxon>
    </lineage>
</organism>
<dbReference type="PROSITE" id="PS00036">
    <property type="entry name" value="BZIP_BASIC"/>
    <property type="match status" value="1"/>
</dbReference>
<evidence type="ECO:0000256" key="1">
    <source>
        <dbReference type="ARBA" id="ARBA00004123"/>
    </source>
</evidence>
<evidence type="ECO:0000259" key="8">
    <source>
        <dbReference type="PROSITE" id="PS50217"/>
    </source>
</evidence>
<reference evidence="9 10" key="1">
    <citation type="journal article" date="2018" name="Proc. Natl. Acad. Sci. U.S.A.">
        <title>Draft genome sequence of Camellia sinensis var. sinensis provides insights into the evolution of the tea genome and tea quality.</title>
        <authorList>
            <person name="Wei C."/>
            <person name="Yang H."/>
            <person name="Wang S."/>
            <person name="Zhao J."/>
            <person name="Liu C."/>
            <person name="Gao L."/>
            <person name="Xia E."/>
            <person name="Lu Y."/>
            <person name="Tai Y."/>
            <person name="She G."/>
            <person name="Sun J."/>
            <person name="Cao H."/>
            <person name="Tong W."/>
            <person name="Gao Q."/>
            <person name="Li Y."/>
            <person name="Deng W."/>
            <person name="Jiang X."/>
            <person name="Wang W."/>
            <person name="Chen Q."/>
            <person name="Zhang S."/>
            <person name="Li H."/>
            <person name="Wu J."/>
            <person name="Wang P."/>
            <person name="Li P."/>
            <person name="Shi C."/>
            <person name="Zheng F."/>
            <person name="Jian J."/>
            <person name="Huang B."/>
            <person name="Shan D."/>
            <person name="Shi M."/>
            <person name="Fang C."/>
            <person name="Yue Y."/>
            <person name="Li F."/>
            <person name="Li D."/>
            <person name="Wei S."/>
            <person name="Han B."/>
            <person name="Jiang C."/>
            <person name="Yin Y."/>
            <person name="Xia T."/>
            <person name="Zhang Z."/>
            <person name="Bennetzen J.L."/>
            <person name="Zhao S."/>
            <person name="Wan X."/>
        </authorList>
    </citation>
    <scope>NUCLEOTIDE SEQUENCE [LARGE SCALE GENOMIC DNA]</scope>
    <source>
        <strain evidence="10">cv. Shuchazao</strain>
        <tissue evidence="9">Leaf</tissue>
    </source>
</reference>
<dbReference type="SUPFAM" id="SSF57959">
    <property type="entry name" value="Leucine zipper domain"/>
    <property type="match status" value="1"/>
</dbReference>
<evidence type="ECO:0000256" key="3">
    <source>
        <dbReference type="ARBA" id="ARBA00023015"/>
    </source>
</evidence>
<keyword evidence="4" id="KW-0238">DNA-binding</keyword>
<sequence length="371" mass="39928">MGGVEESSPAMSSKPAVSTQETPTTSSYPDWSTSIQAYYGAGVTLPPYFTSPVASSAQPSYVWGNQHLVSYGTPLSFQAPYPHGGLYGPPNMAVGAAVMNINTETEGKAKGNSRNIVLAEKGKAISGSENDDASQSTESASEGSSEASDEELDQQVSSASKKRSFNRMLGDGKYDGENLPVSVLGKPAMPVTNLNIGNASPSGPTNIKMRMNASGDSPQVAPAAVVGHESISHNNPWTQDEREIKREKRKQSNRESARRSRLRKQAECEELQTRVQKLRNDNRTLEEELKNLAEECENLSSENNSIMEEVTQLYGPDATLNLEARYPVPAVRSVVNGEHSNHGQETSVENNSNSASGQHGRVLNSATNHDS</sequence>
<name>A0A4S4CYQ7_CAMSN</name>
<evidence type="ECO:0000256" key="6">
    <source>
        <dbReference type="ARBA" id="ARBA00023242"/>
    </source>
</evidence>
<feature type="compositionally biased region" description="Low complexity" evidence="7">
    <location>
        <begin position="133"/>
        <end position="146"/>
    </location>
</feature>
<dbReference type="InterPro" id="IPR045314">
    <property type="entry name" value="bZIP_plant_GBF1"/>
</dbReference>
<dbReference type="Gene3D" id="1.20.5.170">
    <property type="match status" value="1"/>
</dbReference>
<dbReference type="GO" id="GO:0046983">
    <property type="term" value="F:protein dimerization activity"/>
    <property type="evidence" value="ECO:0007669"/>
    <property type="project" value="UniProtKB-ARBA"/>
</dbReference>
<dbReference type="PRINTS" id="PR00041">
    <property type="entry name" value="LEUZIPPRCREB"/>
</dbReference>
<dbReference type="PANTHER" id="PTHR45967">
    <property type="entry name" value="G-BOX-BINDING FACTOR 3-RELATED"/>
    <property type="match status" value="1"/>
</dbReference>
<evidence type="ECO:0000256" key="5">
    <source>
        <dbReference type="ARBA" id="ARBA00023163"/>
    </source>
</evidence>
<dbReference type="CDD" id="cd14702">
    <property type="entry name" value="bZIP_plant_GBF1"/>
    <property type="match status" value="1"/>
</dbReference>
<evidence type="ECO:0000256" key="4">
    <source>
        <dbReference type="ARBA" id="ARBA00023125"/>
    </source>
</evidence>
<comment type="similarity">
    <text evidence="2">Belongs to the bZIP family.</text>
</comment>
<feature type="compositionally biased region" description="Polar residues" evidence="7">
    <location>
        <begin position="9"/>
        <end position="30"/>
    </location>
</feature>
<dbReference type="InterPro" id="IPR012900">
    <property type="entry name" value="MFMR"/>
</dbReference>
<keyword evidence="10" id="KW-1185">Reference proteome</keyword>
<dbReference type="EMBL" id="SDRB02013394">
    <property type="protein sequence ID" value="THF95019.1"/>
    <property type="molecule type" value="Genomic_DNA"/>
</dbReference>
<dbReference type="GO" id="GO:0000976">
    <property type="term" value="F:transcription cis-regulatory region binding"/>
    <property type="evidence" value="ECO:0007669"/>
    <property type="project" value="UniProtKB-ARBA"/>
</dbReference>
<feature type="region of interest" description="Disordered" evidence="7">
    <location>
        <begin position="121"/>
        <end position="176"/>
    </location>
</feature>
<accession>A0A4S4CYQ7</accession>
<evidence type="ECO:0000256" key="2">
    <source>
        <dbReference type="ARBA" id="ARBA00007163"/>
    </source>
</evidence>
<feature type="compositionally biased region" description="Polar residues" evidence="7">
    <location>
        <begin position="343"/>
        <end position="357"/>
    </location>
</feature>
<dbReference type="FunFam" id="1.20.5.170:FF:000020">
    <property type="entry name" value="BZIP transcription factor"/>
    <property type="match status" value="1"/>
</dbReference>
<keyword evidence="6" id="KW-0539">Nucleus</keyword>
<feature type="domain" description="BZIP" evidence="8">
    <location>
        <begin position="243"/>
        <end position="306"/>
    </location>
</feature>
<dbReference type="InterPro" id="IPR044827">
    <property type="entry name" value="GBF-like"/>
</dbReference>
<comment type="subcellular location">
    <subcellularLocation>
        <location evidence="1">Nucleus</location>
    </subcellularLocation>
</comment>
<evidence type="ECO:0000313" key="10">
    <source>
        <dbReference type="Proteomes" id="UP000306102"/>
    </source>
</evidence>
<comment type="caution">
    <text evidence="9">The sequence shown here is derived from an EMBL/GenBank/DDBJ whole genome shotgun (WGS) entry which is preliminary data.</text>
</comment>
<feature type="region of interest" description="Disordered" evidence="7">
    <location>
        <begin position="1"/>
        <end position="30"/>
    </location>
</feature>